<protein>
    <submittedName>
        <fullName evidence="1">Uncharacterized protein</fullName>
    </submittedName>
</protein>
<dbReference type="EMBL" id="LCZJ02000012">
    <property type="protein sequence ID" value="KTD88504.1"/>
    <property type="molecule type" value="Genomic_DNA"/>
</dbReference>
<accession>A0A0W1B4K9</accession>
<proteinExistence type="predicted"/>
<evidence type="ECO:0000313" key="2">
    <source>
        <dbReference type="Proteomes" id="UP000054709"/>
    </source>
</evidence>
<dbReference type="RefSeq" id="WP_060621624.1">
    <property type="nucleotide sequence ID" value="NZ_LCZJ02000012.1"/>
</dbReference>
<dbReference type="OrthoDB" id="2665022at2"/>
<evidence type="ECO:0000313" key="1">
    <source>
        <dbReference type="EMBL" id="KTD88504.1"/>
    </source>
</evidence>
<comment type="caution">
    <text evidence="1">The sequence shown here is derived from an EMBL/GenBank/DDBJ whole genome shotgun (WGS) entry which is preliminary data.</text>
</comment>
<dbReference type="Proteomes" id="UP000054709">
    <property type="component" value="Unassembled WGS sequence"/>
</dbReference>
<keyword evidence="2" id="KW-1185">Reference proteome</keyword>
<organism evidence="1 2">
    <name type="scientific">Paenibacillus etheri</name>
    <dbReference type="NCBI Taxonomy" id="1306852"/>
    <lineage>
        <taxon>Bacteria</taxon>
        <taxon>Bacillati</taxon>
        <taxon>Bacillota</taxon>
        <taxon>Bacilli</taxon>
        <taxon>Bacillales</taxon>
        <taxon>Paenibacillaceae</taxon>
        <taxon>Paenibacillus</taxon>
    </lineage>
</organism>
<sequence>MNTGNTENTKREAIKQQLEEELQSIHFEGHERVLKMTHPPTFGARLLALWNKEIEIPVKPIGAIGAIILVVSLTLHHPEVKHQPQQNVQQHANRELIEAGGNTYWKDIYEQAVKKHEN</sequence>
<gene>
    <name evidence="1" type="ORF">UQ64_04060</name>
</gene>
<dbReference type="AlphaFoldDB" id="A0A0W1B4K9"/>
<name>A0A0W1B4K9_9BACL</name>
<reference evidence="1 2" key="1">
    <citation type="journal article" date="2015" name="Int. Biodeterior. Biodegradation">
        <title>Physiological and genetic screening methods for the isolation of methyl tert-butyl ether-degrading bacteria for bioremediation purposes.</title>
        <authorList>
            <person name="Guisado I.M."/>
            <person name="Purswani J."/>
            <person name="Gonzalez Lopez J."/>
            <person name="Pozo C."/>
        </authorList>
    </citation>
    <scope>NUCLEOTIDE SEQUENCE [LARGE SCALE GENOMIC DNA]</scope>
    <source>
        <strain evidence="1 2">SH7</strain>
    </source>
</reference>